<dbReference type="OrthoDB" id="763883at2"/>
<dbReference type="PROSITE" id="PS50995">
    <property type="entry name" value="HTH_MARR_2"/>
    <property type="match status" value="1"/>
</dbReference>
<dbReference type="EMBL" id="MQUB01000001">
    <property type="protein sequence ID" value="PQB04862.1"/>
    <property type="molecule type" value="Genomic_DNA"/>
</dbReference>
<name>A0A2S7KQG0_9FLAO</name>
<reference evidence="2 3" key="1">
    <citation type="submission" date="2016-11" db="EMBL/GenBank/DDBJ databases">
        <title>Trade-off between light-utilization and light-protection in marine flavobacteria.</title>
        <authorList>
            <person name="Kumagai Y."/>
        </authorList>
    </citation>
    <scope>NUCLEOTIDE SEQUENCE [LARGE SCALE GENOMIC DNA]</scope>
    <source>
        <strain evidence="2 3">NBRC 107741</strain>
    </source>
</reference>
<comment type="caution">
    <text evidence="2">The sequence shown here is derived from an EMBL/GenBank/DDBJ whole genome shotgun (WGS) entry which is preliminary data.</text>
</comment>
<gene>
    <name evidence="2" type="ORF">BST85_08140</name>
</gene>
<dbReference type="SUPFAM" id="SSF46785">
    <property type="entry name" value="Winged helix' DNA-binding domain"/>
    <property type="match status" value="1"/>
</dbReference>
<dbReference type="InterPro" id="IPR036390">
    <property type="entry name" value="WH_DNA-bd_sf"/>
</dbReference>
<keyword evidence="3" id="KW-1185">Reference proteome</keyword>
<accession>A0A2S7KQG0</accession>
<dbReference type="Gene3D" id="1.10.10.10">
    <property type="entry name" value="Winged helix-like DNA-binding domain superfamily/Winged helix DNA-binding domain"/>
    <property type="match status" value="1"/>
</dbReference>
<evidence type="ECO:0000313" key="2">
    <source>
        <dbReference type="EMBL" id="PQB04862.1"/>
    </source>
</evidence>
<dbReference type="PANTHER" id="PTHR33164:SF101">
    <property type="entry name" value="TRANSCRIPTIONAL REPRESSOR MPRA"/>
    <property type="match status" value="1"/>
</dbReference>
<feature type="domain" description="HTH marR-type" evidence="1">
    <location>
        <begin position="1"/>
        <end position="149"/>
    </location>
</feature>
<dbReference type="InterPro" id="IPR036388">
    <property type="entry name" value="WH-like_DNA-bd_sf"/>
</dbReference>
<dbReference type="PANTHER" id="PTHR33164">
    <property type="entry name" value="TRANSCRIPTIONAL REGULATOR, MARR FAMILY"/>
    <property type="match status" value="1"/>
</dbReference>
<dbReference type="GO" id="GO:0003700">
    <property type="term" value="F:DNA-binding transcription factor activity"/>
    <property type="evidence" value="ECO:0007669"/>
    <property type="project" value="InterPro"/>
</dbReference>
<evidence type="ECO:0000259" key="1">
    <source>
        <dbReference type="PROSITE" id="PS50995"/>
    </source>
</evidence>
<protein>
    <submittedName>
        <fullName evidence="2">MarR family transcriptional regulator</fullName>
    </submittedName>
</protein>
<dbReference type="AlphaFoldDB" id="A0A2S7KQG0"/>
<evidence type="ECO:0000313" key="3">
    <source>
        <dbReference type="Proteomes" id="UP000239800"/>
    </source>
</evidence>
<dbReference type="SMART" id="SM00347">
    <property type="entry name" value="HTH_MARR"/>
    <property type="match status" value="1"/>
</dbReference>
<dbReference type="Pfam" id="PF01047">
    <property type="entry name" value="MarR"/>
    <property type="match status" value="1"/>
</dbReference>
<dbReference type="InterPro" id="IPR039422">
    <property type="entry name" value="MarR/SlyA-like"/>
</dbReference>
<dbReference type="InterPro" id="IPR000835">
    <property type="entry name" value="HTH_MarR-typ"/>
</dbReference>
<sequence>MSIERSIKSTKPMAIDTKTVINIMYTSRHIEKTIDQFRQHDLTMQQYNVLRILRGQKGQPANLSTIQERMIDKNSNTTRLVDKLIEKGLTRRQQCEANRRKVEIFITDKGMDLLSTLDPLTEKINREIVSNLSHTEKEKLNQLLDKLRNDE</sequence>
<dbReference type="PRINTS" id="PR00598">
    <property type="entry name" value="HTHMARR"/>
</dbReference>
<proteinExistence type="predicted"/>
<dbReference type="Proteomes" id="UP000239800">
    <property type="component" value="Unassembled WGS sequence"/>
</dbReference>
<dbReference type="GO" id="GO:0006950">
    <property type="term" value="P:response to stress"/>
    <property type="evidence" value="ECO:0007669"/>
    <property type="project" value="TreeGrafter"/>
</dbReference>
<organism evidence="2 3">
    <name type="scientific">Aureitalea marina</name>
    <dbReference type="NCBI Taxonomy" id="930804"/>
    <lineage>
        <taxon>Bacteria</taxon>
        <taxon>Pseudomonadati</taxon>
        <taxon>Bacteroidota</taxon>
        <taxon>Flavobacteriia</taxon>
        <taxon>Flavobacteriales</taxon>
        <taxon>Flavobacteriaceae</taxon>
        <taxon>Aureitalea</taxon>
    </lineage>
</organism>